<organism evidence="2 3">
    <name type="scientific">Pleuronectes platessa</name>
    <name type="common">European plaice</name>
    <dbReference type="NCBI Taxonomy" id="8262"/>
    <lineage>
        <taxon>Eukaryota</taxon>
        <taxon>Metazoa</taxon>
        <taxon>Chordata</taxon>
        <taxon>Craniata</taxon>
        <taxon>Vertebrata</taxon>
        <taxon>Euteleostomi</taxon>
        <taxon>Actinopterygii</taxon>
        <taxon>Neopterygii</taxon>
        <taxon>Teleostei</taxon>
        <taxon>Neoteleostei</taxon>
        <taxon>Acanthomorphata</taxon>
        <taxon>Carangaria</taxon>
        <taxon>Pleuronectiformes</taxon>
        <taxon>Pleuronectoidei</taxon>
        <taxon>Pleuronectidae</taxon>
        <taxon>Pleuronectes</taxon>
    </lineage>
</organism>
<reference evidence="2" key="1">
    <citation type="submission" date="2020-03" db="EMBL/GenBank/DDBJ databases">
        <authorList>
            <person name="Weist P."/>
        </authorList>
    </citation>
    <scope>NUCLEOTIDE SEQUENCE</scope>
</reference>
<sequence>MFRMKPPSLVLGERRRDARLGGAISLQLGVNRLQTFHLYLGLNARDLTSMDEVASPLCINITALDALSASRAERDMGKLTNQNPSIADYVLEDFVATTDSRRSNQARSPARSTTCNETLHPPSSSSSSSSSLHADTCDTASCRPCPFWSHRYTSVVYDSKEKDSLHGDKGGSSRNGRAASAELLARGNTLQHVAQSCVVVLWLQRGNTLQHVAQSCVVAAERQHAAACEKLESRSPDAIAPVKSVTQSLLIVFHHGLLPSNVLD</sequence>
<dbReference type="Proteomes" id="UP001153269">
    <property type="component" value="Unassembled WGS sequence"/>
</dbReference>
<feature type="compositionally biased region" description="Polar residues" evidence="1">
    <location>
        <begin position="103"/>
        <end position="117"/>
    </location>
</feature>
<gene>
    <name evidence="2" type="ORF">PLEPLA_LOCUS47793</name>
</gene>
<dbReference type="AlphaFoldDB" id="A0A9N7W3V5"/>
<evidence type="ECO:0000256" key="1">
    <source>
        <dbReference type="SAM" id="MobiDB-lite"/>
    </source>
</evidence>
<comment type="caution">
    <text evidence="2">The sequence shown here is derived from an EMBL/GenBank/DDBJ whole genome shotgun (WGS) entry which is preliminary data.</text>
</comment>
<name>A0A9N7W3V5_PLEPL</name>
<feature type="region of interest" description="Disordered" evidence="1">
    <location>
        <begin position="100"/>
        <end position="131"/>
    </location>
</feature>
<accession>A0A9N7W3V5</accession>
<evidence type="ECO:0000313" key="2">
    <source>
        <dbReference type="EMBL" id="CAB1459956.1"/>
    </source>
</evidence>
<proteinExistence type="predicted"/>
<evidence type="ECO:0000313" key="3">
    <source>
        <dbReference type="Proteomes" id="UP001153269"/>
    </source>
</evidence>
<keyword evidence="3" id="KW-1185">Reference proteome</keyword>
<protein>
    <submittedName>
        <fullName evidence="2">Uncharacterized protein</fullName>
    </submittedName>
</protein>
<dbReference type="EMBL" id="CADEAL010004454">
    <property type="protein sequence ID" value="CAB1459956.1"/>
    <property type="molecule type" value="Genomic_DNA"/>
</dbReference>